<organism evidence="1 2">
    <name type="scientific">Cardiosporidium cionae</name>
    <dbReference type="NCBI Taxonomy" id="476202"/>
    <lineage>
        <taxon>Eukaryota</taxon>
        <taxon>Sar</taxon>
        <taxon>Alveolata</taxon>
        <taxon>Apicomplexa</taxon>
        <taxon>Aconoidasida</taxon>
        <taxon>Nephromycida</taxon>
        <taxon>Cardiosporidium</taxon>
    </lineage>
</organism>
<evidence type="ECO:0000313" key="2">
    <source>
        <dbReference type="Proteomes" id="UP000823046"/>
    </source>
</evidence>
<gene>
    <name evidence="1" type="ORF">IE077_000318</name>
</gene>
<comment type="caution">
    <text evidence="1">The sequence shown here is derived from an EMBL/GenBank/DDBJ whole genome shotgun (WGS) entry which is preliminary data.</text>
</comment>
<accession>A0ABQ7JGR0</accession>
<proteinExistence type="predicted"/>
<sequence length="132" mass="14927">MISSLRGLLLHPNTGKLAVSRFQLQRVSRIPDFTHRYSSSVRFLDDKRSGEENIYFQKEDQILLQNLLANHPELDPKYSSGQLAEFGDFGRDVQIVCQKHGITIASLAFLNDIVSVFESHGWMRNSGSSKSS</sequence>
<reference evidence="1 2" key="1">
    <citation type="journal article" date="2020" name="bioRxiv">
        <title>Metabolic contributions of an alphaproteobacterial endosymbiont in the apicomplexan Cardiosporidium cionae.</title>
        <authorList>
            <person name="Hunter E.S."/>
            <person name="Paight C.J."/>
            <person name="Lane C.E."/>
        </authorList>
    </citation>
    <scope>NUCLEOTIDE SEQUENCE [LARGE SCALE GENOMIC DNA]</scope>
    <source>
        <strain evidence="1">ESH_2018</strain>
    </source>
</reference>
<evidence type="ECO:0000313" key="1">
    <source>
        <dbReference type="EMBL" id="KAF8822880.1"/>
    </source>
</evidence>
<protein>
    <submittedName>
        <fullName evidence="1">Uncharacterized protein</fullName>
    </submittedName>
</protein>
<dbReference type="EMBL" id="JADAQX010000017">
    <property type="protein sequence ID" value="KAF8822880.1"/>
    <property type="molecule type" value="Genomic_DNA"/>
</dbReference>
<dbReference type="Proteomes" id="UP000823046">
    <property type="component" value="Unassembled WGS sequence"/>
</dbReference>
<name>A0ABQ7JGR0_9APIC</name>
<keyword evidence="2" id="KW-1185">Reference proteome</keyword>